<organism evidence="1 2">
    <name type="scientific">Gloeothece citriformis (strain PCC 7424)</name>
    <name type="common">Cyanothece sp. (strain PCC 7424)</name>
    <dbReference type="NCBI Taxonomy" id="65393"/>
    <lineage>
        <taxon>Bacteria</taxon>
        <taxon>Bacillati</taxon>
        <taxon>Cyanobacteriota</taxon>
        <taxon>Cyanophyceae</taxon>
        <taxon>Oscillatoriophycideae</taxon>
        <taxon>Chroococcales</taxon>
        <taxon>Aphanothecaceae</taxon>
        <taxon>Gloeothece</taxon>
        <taxon>Gloeothece citriformis</taxon>
    </lineage>
</organism>
<dbReference type="KEGG" id="cyc:PCC7424_4351"/>
<evidence type="ECO:0000313" key="2">
    <source>
        <dbReference type="Proteomes" id="UP000002384"/>
    </source>
</evidence>
<dbReference type="RefSeq" id="WP_015956302.1">
    <property type="nucleotide sequence ID" value="NC_011729.1"/>
</dbReference>
<dbReference type="Proteomes" id="UP000002384">
    <property type="component" value="Chromosome"/>
</dbReference>
<reference evidence="2" key="1">
    <citation type="journal article" date="2011" name="MBio">
        <title>Novel metabolic attributes of the genus Cyanothece, comprising a group of unicellular nitrogen-fixing Cyanobacteria.</title>
        <authorList>
            <person name="Bandyopadhyay A."/>
            <person name="Elvitigala T."/>
            <person name="Welsh E."/>
            <person name="Stockel J."/>
            <person name="Liberton M."/>
            <person name="Min H."/>
            <person name="Sherman L.A."/>
            <person name="Pakrasi H.B."/>
        </authorList>
    </citation>
    <scope>NUCLEOTIDE SEQUENCE [LARGE SCALE GENOMIC DNA]</scope>
    <source>
        <strain evidence="2">PCC 7424</strain>
    </source>
</reference>
<gene>
    <name evidence="1" type="ordered locus">PCC7424_4351</name>
</gene>
<evidence type="ECO:0000313" key="1">
    <source>
        <dbReference type="EMBL" id="ACK72717.1"/>
    </source>
</evidence>
<proteinExistence type="predicted"/>
<dbReference type="AlphaFoldDB" id="B7K718"/>
<dbReference type="EMBL" id="CP001291">
    <property type="protein sequence ID" value="ACK72717.1"/>
    <property type="molecule type" value="Genomic_DNA"/>
</dbReference>
<accession>B7K718</accession>
<protein>
    <submittedName>
        <fullName evidence="1">Uncharacterized protein</fullName>
    </submittedName>
</protein>
<name>B7K718_GLOC7</name>
<dbReference type="eggNOG" id="ENOG5032TEZ">
    <property type="taxonomic scope" value="Bacteria"/>
</dbReference>
<dbReference type="OrthoDB" id="571472at2"/>
<sequence>MLKNQLPSLNKLQFNAQKTNLKEAKKLVCIDIQESIPFLVWLTENPQSPIALPGKISLDNHDCIHVILGLGVSLADEALILGLTMGNDTNTKEWQVKLFKFISSYLYPKKFRFRPEDFYLFDLGLKLGRQLPVKNLNKIDFTLYEKVTIAELRNWFGIDNILPLLNLDSTETMPETPLKQLLLL</sequence>
<dbReference type="HOGENOM" id="CLU_110238_1_0_3"/>
<keyword evidence="2" id="KW-1185">Reference proteome</keyword>